<dbReference type="RefSeq" id="WP_146157465.1">
    <property type="nucleotide sequence ID" value="NZ_PVNL01000039.1"/>
</dbReference>
<protein>
    <recommendedName>
        <fullName evidence="3">DUF1232 domain-containing protein</fullName>
    </recommendedName>
</protein>
<dbReference type="EMBL" id="PVNL01000039">
    <property type="protein sequence ID" value="PRQ08641.1"/>
    <property type="molecule type" value="Genomic_DNA"/>
</dbReference>
<accession>A0A2S9YU51</accession>
<dbReference type="OrthoDB" id="5506343at2"/>
<reference evidence="1 2" key="1">
    <citation type="submission" date="2018-03" db="EMBL/GenBank/DDBJ databases">
        <title>Draft Genome Sequences of the Obligatory Marine Myxobacteria Enhygromyxa salina SWB007.</title>
        <authorList>
            <person name="Poehlein A."/>
            <person name="Moghaddam J.A."/>
            <person name="Harms H."/>
            <person name="Alanjari M."/>
            <person name="Koenig G.M."/>
            <person name="Daniel R."/>
            <person name="Schaeberle T.F."/>
        </authorList>
    </citation>
    <scope>NUCLEOTIDE SEQUENCE [LARGE SCALE GENOMIC DNA]</scope>
    <source>
        <strain evidence="1 2">SWB007</strain>
    </source>
</reference>
<evidence type="ECO:0008006" key="3">
    <source>
        <dbReference type="Google" id="ProtNLM"/>
    </source>
</evidence>
<dbReference type="Proteomes" id="UP000238823">
    <property type="component" value="Unassembled WGS sequence"/>
</dbReference>
<proteinExistence type="predicted"/>
<name>A0A2S9YU51_9BACT</name>
<dbReference type="AlphaFoldDB" id="A0A2S9YU51"/>
<organism evidence="1 2">
    <name type="scientific">Enhygromyxa salina</name>
    <dbReference type="NCBI Taxonomy" id="215803"/>
    <lineage>
        <taxon>Bacteria</taxon>
        <taxon>Pseudomonadati</taxon>
        <taxon>Myxococcota</taxon>
        <taxon>Polyangia</taxon>
        <taxon>Nannocystales</taxon>
        <taxon>Nannocystaceae</taxon>
        <taxon>Enhygromyxa</taxon>
    </lineage>
</organism>
<evidence type="ECO:0000313" key="1">
    <source>
        <dbReference type="EMBL" id="PRQ08641.1"/>
    </source>
</evidence>
<evidence type="ECO:0000313" key="2">
    <source>
        <dbReference type="Proteomes" id="UP000238823"/>
    </source>
</evidence>
<gene>
    <name evidence="1" type="ORF">ENSA7_16470</name>
</gene>
<sequence>MDTSSINQMIETALAIEAKEGHLANYLQDRAAERGLALGHKQRREAIELFEGYVRSVPDHLSAASASSQGTPVEATMAQVIRSAVAYWDEPDDLIPNELGLLGLLDDAYFTMRVLQLVSERLQAESGQALIKDNLAPLEVVIREILGDLADVLDELVELAMANTAVDELIAKVMQYSGSFILKSAQTSFAGMSIDALVENRLSFTTAPDDSLRDELIAALDSVSTSFANQTTAPTPQQISAGTTALEQVLRRERDDYPFASESDIEAIKTMLVGALVVRVLNSGDQGYAPNRGFVERCVDLVLDGAE</sequence>
<comment type="caution">
    <text evidence="1">The sequence shown here is derived from an EMBL/GenBank/DDBJ whole genome shotgun (WGS) entry which is preliminary data.</text>
</comment>
<dbReference type="Gene3D" id="1.10.357.10">
    <property type="entry name" value="Tetracycline Repressor, domain 2"/>
    <property type="match status" value="1"/>
</dbReference>